<dbReference type="EMBL" id="UINC01020148">
    <property type="protein sequence ID" value="SVA84880.1"/>
    <property type="molecule type" value="Genomic_DNA"/>
</dbReference>
<name>A0A381Z6K8_9ZZZZ</name>
<gene>
    <name evidence="1" type="ORF">METZ01_LOCUS137734</name>
</gene>
<reference evidence="1" key="1">
    <citation type="submission" date="2018-05" db="EMBL/GenBank/DDBJ databases">
        <authorList>
            <person name="Lanie J.A."/>
            <person name="Ng W.-L."/>
            <person name="Kazmierczak K.M."/>
            <person name="Andrzejewski T.M."/>
            <person name="Davidsen T.M."/>
            <person name="Wayne K.J."/>
            <person name="Tettelin H."/>
            <person name="Glass J.I."/>
            <person name="Rusch D."/>
            <person name="Podicherti R."/>
            <person name="Tsui H.-C.T."/>
            <person name="Winkler M.E."/>
        </authorList>
    </citation>
    <scope>NUCLEOTIDE SEQUENCE</scope>
</reference>
<evidence type="ECO:0000313" key="1">
    <source>
        <dbReference type="EMBL" id="SVA84880.1"/>
    </source>
</evidence>
<organism evidence="1">
    <name type="scientific">marine metagenome</name>
    <dbReference type="NCBI Taxonomy" id="408172"/>
    <lineage>
        <taxon>unclassified sequences</taxon>
        <taxon>metagenomes</taxon>
        <taxon>ecological metagenomes</taxon>
    </lineage>
</organism>
<dbReference type="AlphaFoldDB" id="A0A381Z6K8"/>
<protein>
    <submittedName>
        <fullName evidence="1">Uncharacterized protein</fullName>
    </submittedName>
</protein>
<accession>A0A381Z6K8</accession>
<sequence>MESAAEGTQIPVESIVEAVLQEHADDDIKDLMARVMESQGPEVPITNSALVASLARFHKWRIQQT</sequence>
<proteinExistence type="predicted"/>